<dbReference type="Gene3D" id="2.40.320.10">
    <property type="entry name" value="Hypothetical Protein Pfu-838710-001"/>
    <property type="match status" value="1"/>
</dbReference>
<dbReference type="PANTHER" id="PTHR39569:SF1">
    <property type="entry name" value="INORGANIC TRIPHOSPHATASE"/>
    <property type="match status" value="1"/>
</dbReference>
<dbReference type="AlphaFoldDB" id="A0A1G7P6Y6"/>
<dbReference type="InterPro" id="IPR023577">
    <property type="entry name" value="CYTH_domain"/>
</dbReference>
<organism evidence="2 3">
    <name type="scientific">Onishia taeanensis</name>
    <dbReference type="NCBI Taxonomy" id="284577"/>
    <lineage>
        <taxon>Bacteria</taxon>
        <taxon>Pseudomonadati</taxon>
        <taxon>Pseudomonadota</taxon>
        <taxon>Gammaproteobacteria</taxon>
        <taxon>Oceanospirillales</taxon>
        <taxon>Halomonadaceae</taxon>
        <taxon>Onishia</taxon>
    </lineage>
</organism>
<dbReference type="CDD" id="cd07756">
    <property type="entry name" value="CYTH-like_Pase_CHAD"/>
    <property type="match status" value="1"/>
</dbReference>
<dbReference type="InterPro" id="IPR033469">
    <property type="entry name" value="CYTH-like_dom_sf"/>
</dbReference>
<dbReference type="OrthoDB" id="3034217at2"/>
<name>A0A1G7P6Y6_9GAMM</name>
<dbReference type="GO" id="GO:0046872">
    <property type="term" value="F:metal ion binding"/>
    <property type="evidence" value="ECO:0007669"/>
    <property type="project" value="TreeGrafter"/>
</dbReference>
<dbReference type="Pfam" id="PF01928">
    <property type="entry name" value="CYTH"/>
    <property type="match status" value="1"/>
</dbReference>
<evidence type="ECO:0000313" key="3">
    <source>
        <dbReference type="Proteomes" id="UP000198641"/>
    </source>
</evidence>
<dbReference type="PROSITE" id="PS51707">
    <property type="entry name" value="CYTH"/>
    <property type="match status" value="1"/>
</dbReference>
<sequence length="292" mass="31223">MSQEIELKLALAPEGPEQLRRHPRLAALPAADRTLANTYYDTPDGALEAARVALRIRDTGTGRVQTLKTTGSGQGGLSVRGEWEWPIDENRLDLDGLKALAPMQALGDETLAALAPRFATDFARRTWLVEVEQGRIEVALDDGEVQAGGRRATIRELELELKGGDPETLWALAEELAATVPLRPATASKAARGAALGEGQWPLPEAGDDPAALFERAILALDALADSQDSRFKDEARQSLDRLVALGDDRLTSPAATLLAALSHRAAKDDAWLDVAFGQAALALARALYAPA</sequence>
<evidence type="ECO:0000313" key="2">
    <source>
        <dbReference type="EMBL" id="SDF81991.1"/>
    </source>
</evidence>
<feature type="domain" description="CYTH" evidence="1">
    <location>
        <begin position="2"/>
        <end position="200"/>
    </location>
</feature>
<dbReference type="SUPFAM" id="SSF55154">
    <property type="entry name" value="CYTH-like phosphatases"/>
    <property type="match status" value="1"/>
</dbReference>
<reference evidence="2 3" key="1">
    <citation type="submission" date="2016-10" db="EMBL/GenBank/DDBJ databases">
        <authorList>
            <person name="de Groot N.N."/>
        </authorList>
    </citation>
    <scope>NUCLEOTIDE SEQUENCE [LARGE SCALE GENOMIC DNA]</scope>
    <source>
        <strain evidence="2 3">BH539</strain>
    </source>
</reference>
<dbReference type="PANTHER" id="PTHR39569">
    <property type="entry name" value="INORGANIC TRIPHOSPHATASE"/>
    <property type="match status" value="1"/>
</dbReference>
<protein>
    <submittedName>
        <fullName evidence="2">CYTH domain-containing protein</fullName>
    </submittedName>
</protein>
<dbReference type="RefSeq" id="WP_092523107.1">
    <property type="nucleotide sequence ID" value="NZ_FNCI01000002.1"/>
</dbReference>
<keyword evidence="3" id="KW-1185">Reference proteome</keyword>
<gene>
    <name evidence="2" type="ORF">SAMN05216571_102154</name>
</gene>
<dbReference type="EMBL" id="FNCI01000002">
    <property type="protein sequence ID" value="SDF81991.1"/>
    <property type="molecule type" value="Genomic_DNA"/>
</dbReference>
<dbReference type="Proteomes" id="UP000198641">
    <property type="component" value="Unassembled WGS sequence"/>
</dbReference>
<accession>A0A1G7P6Y6</accession>
<dbReference type="GO" id="GO:0050355">
    <property type="term" value="F:inorganic triphosphate phosphatase activity"/>
    <property type="evidence" value="ECO:0007669"/>
    <property type="project" value="InterPro"/>
</dbReference>
<dbReference type="SMART" id="SM01118">
    <property type="entry name" value="CYTH"/>
    <property type="match status" value="1"/>
</dbReference>
<evidence type="ECO:0000259" key="1">
    <source>
        <dbReference type="PROSITE" id="PS51707"/>
    </source>
</evidence>
<dbReference type="STRING" id="284577.SAMN05216571_102154"/>
<dbReference type="InterPro" id="IPR039013">
    <property type="entry name" value="YgiF"/>
</dbReference>
<proteinExistence type="predicted"/>